<gene>
    <name evidence="1" type="ORF">PEBR_31596</name>
</gene>
<dbReference type="PIRSF" id="PIRSF034110">
    <property type="entry name" value="DUF1203"/>
    <property type="match status" value="1"/>
</dbReference>
<dbReference type="AlphaFoldDB" id="A0A1S9RFM8"/>
<reference evidence="2" key="1">
    <citation type="submission" date="2015-09" db="EMBL/GenBank/DDBJ databases">
        <authorList>
            <person name="Fill T.P."/>
            <person name="Baretta J.F."/>
            <person name="de Almeida L.G."/>
            <person name="Rocha M."/>
            <person name="de Souza D.H."/>
            <person name="Malavazi I."/>
            <person name="Cerdeira L.T."/>
            <person name="Hong H."/>
            <person name="Samborskyy M."/>
            <person name="de Vasconcelos A.T."/>
            <person name="Leadlay P."/>
            <person name="Rodrigues-Filho E."/>
        </authorList>
    </citation>
    <scope>NUCLEOTIDE SEQUENCE [LARGE SCALE GENOMIC DNA]</scope>
    <source>
        <strain evidence="2">LaBioMMi 136</strain>
    </source>
</reference>
<organism evidence="1 2">
    <name type="scientific">Penicillium brasilianum</name>
    <dbReference type="NCBI Taxonomy" id="104259"/>
    <lineage>
        <taxon>Eukaryota</taxon>
        <taxon>Fungi</taxon>
        <taxon>Dikarya</taxon>
        <taxon>Ascomycota</taxon>
        <taxon>Pezizomycotina</taxon>
        <taxon>Eurotiomycetes</taxon>
        <taxon>Eurotiomycetidae</taxon>
        <taxon>Eurotiales</taxon>
        <taxon>Aspergillaceae</taxon>
        <taxon>Penicillium</taxon>
    </lineage>
</organism>
<protein>
    <recommendedName>
        <fullName evidence="3">DUF1203 domain protein</fullName>
    </recommendedName>
</protein>
<name>A0A1S9RFM8_PENBI</name>
<accession>A0A1S9RFM8</accession>
<evidence type="ECO:0008006" key="3">
    <source>
        <dbReference type="Google" id="ProtNLM"/>
    </source>
</evidence>
<dbReference type="Proteomes" id="UP000190744">
    <property type="component" value="Unassembled WGS sequence"/>
</dbReference>
<dbReference type="Pfam" id="PF06718">
    <property type="entry name" value="DUF1203"/>
    <property type="match status" value="1"/>
</dbReference>
<proteinExistence type="predicted"/>
<sequence>MLQFTPLPTSLPQSPESMVDTHVKPVTHHNAFPCRNCLQDGLPGEEMLLLHYNPFSPSPSSGCASPYTVPSPIFIHRNPCPKYQCDGSVPEQQRKRLLAVRAYDADQMMVGFAVVKGEELGQKAEELFEDEGVRFLFVYYAGPGCFAVRIDRGE</sequence>
<comment type="caution">
    <text evidence="1">The sequence shown here is derived from an EMBL/GenBank/DDBJ whole genome shotgun (WGS) entry which is preliminary data.</text>
</comment>
<evidence type="ECO:0000313" key="1">
    <source>
        <dbReference type="EMBL" id="OOQ84161.1"/>
    </source>
</evidence>
<evidence type="ECO:0000313" key="2">
    <source>
        <dbReference type="Proteomes" id="UP000190744"/>
    </source>
</evidence>
<dbReference type="InterPro" id="IPR009593">
    <property type="entry name" value="DUF1203"/>
</dbReference>
<dbReference type="EMBL" id="LJBN01000184">
    <property type="protein sequence ID" value="OOQ84161.1"/>
    <property type="molecule type" value="Genomic_DNA"/>
</dbReference>